<keyword evidence="1" id="KW-1133">Transmembrane helix</keyword>
<sequence length="81" mass="9584">MIKIKINIYYFFVSLCIGIFLVYITAPKPRVVVKYPNLSNYKELTYVDDSGVCYKYEPVEVDCNKENIDLPEDFEFKVEKK</sequence>
<proteinExistence type="predicted"/>
<evidence type="ECO:0000313" key="2">
    <source>
        <dbReference type="EMBL" id="VVU95229.1"/>
    </source>
</evidence>
<name>A0A5E8CKL2_9ZZZZ</name>
<dbReference type="EMBL" id="CABVLZ010000004">
    <property type="protein sequence ID" value="VVU95229.1"/>
    <property type="molecule type" value="Genomic_DNA"/>
</dbReference>
<evidence type="ECO:0000256" key="1">
    <source>
        <dbReference type="SAM" id="Phobius"/>
    </source>
</evidence>
<protein>
    <submittedName>
        <fullName evidence="2">Uncharacterized protein</fullName>
    </submittedName>
</protein>
<keyword evidence="1" id="KW-0472">Membrane</keyword>
<gene>
    <name evidence="2" type="ORF">CPAV1605_954</name>
</gene>
<keyword evidence="1" id="KW-0812">Transmembrane</keyword>
<feature type="transmembrane region" description="Helical" evidence="1">
    <location>
        <begin position="7"/>
        <end position="26"/>
    </location>
</feature>
<accession>A0A5E8CKL2</accession>
<dbReference type="AlphaFoldDB" id="A0A5E8CKL2"/>
<organism evidence="2">
    <name type="scientific">seawater metagenome</name>
    <dbReference type="NCBI Taxonomy" id="1561972"/>
    <lineage>
        <taxon>unclassified sequences</taxon>
        <taxon>metagenomes</taxon>
        <taxon>ecological metagenomes</taxon>
    </lineage>
</organism>
<reference evidence="2" key="1">
    <citation type="submission" date="2019-09" db="EMBL/GenBank/DDBJ databases">
        <authorList>
            <person name="Needham M D."/>
        </authorList>
    </citation>
    <scope>NUCLEOTIDE SEQUENCE</scope>
</reference>